<reference evidence="1 2" key="1">
    <citation type="submission" date="2023-07" db="EMBL/GenBank/DDBJ databases">
        <title>Genomic Encyclopedia of Type Strains, Phase IV (KMG-IV): sequencing the most valuable type-strain genomes for metagenomic binning, comparative biology and taxonomic classification.</title>
        <authorList>
            <person name="Goeker M."/>
        </authorList>
    </citation>
    <scope>NUCLEOTIDE SEQUENCE [LARGE SCALE GENOMIC DNA]</scope>
    <source>
        <strain evidence="1 2">DSM 19922</strain>
    </source>
</reference>
<name>A0ABU0MDU7_9PROT</name>
<dbReference type="PANTHER" id="PTHR43857:SF1">
    <property type="entry name" value="YJGH FAMILY PROTEIN"/>
    <property type="match status" value="1"/>
</dbReference>
<sequence length="131" mass="14275">MHSILQPEGWAKPLGYANGVAAHGRLIFVGGQIGWNARCEFESDDLAHQVRQTLENVVAVLAEAGAGPEHVTSMTWYLTDKADYLARRKEIGAAYRAVMGRHFPAMAVVQVAALIEDRAKVEIQAHAVVPD</sequence>
<dbReference type="Pfam" id="PF01042">
    <property type="entry name" value="Ribonuc_L-PSP"/>
    <property type="match status" value="1"/>
</dbReference>
<keyword evidence="2" id="KW-1185">Reference proteome</keyword>
<organism evidence="1 2">
    <name type="scientific">Azospirillum picis</name>
    <dbReference type="NCBI Taxonomy" id="488438"/>
    <lineage>
        <taxon>Bacteria</taxon>
        <taxon>Pseudomonadati</taxon>
        <taxon>Pseudomonadota</taxon>
        <taxon>Alphaproteobacteria</taxon>
        <taxon>Rhodospirillales</taxon>
        <taxon>Azospirillaceae</taxon>
        <taxon>Azospirillum</taxon>
    </lineage>
</organism>
<comment type="caution">
    <text evidence="1">The sequence shown here is derived from an EMBL/GenBank/DDBJ whole genome shotgun (WGS) entry which is preliminary data.</text>
</comment>
<accession>A0ABU0MDU7</accession>
<evidence type="ECO:0000313" key="2">
    <source>
        <dbReference type="Proteomes" id="UP001244552"/>
    </source>
</evidence>
<dbReference type="Proteomes" id="UP001244552">
    <property type="component" value="Unassembled WGS sequence"/>
</dbReference>
<protein>
    <submittedName>
        <fullName evidence="1">Enamine deaminase RidA (YjgF/YER057c/UK114 family)</fullName>
    </submittedName>
</protein>
<dbReference type="Gene3D" id="3.30.1330.40">
    <property type="entry name" value="RutC-like"/>
    <property type="match status" value="1"/>
</dbReference>
<dbReference type="PANTHER" id="PTHR43857">
    <property type="entry name" value="BLR7761 PROTEIN"/>
    <property type="match status" value="1"/>
</dbReference>
<dbReference type="RefSeq" id="WP_209977577.1">
    <property type="nucleotide sequence ID" value="NZ_JAGINO010000001.1"/>
</dbReference>
<dbReference type="SUPFAM" id="SSF55298">
    <property type="entry name" value="YjgF-like"/>
    <property type="match status" value="1"/>
</dbReference>
<proteinExistence type="predicted"/>
<evidence type="ECO:0000313" key="1">
    <source>
        <dbReference type="EMBL" id="MDQ0531608.1"/>
    </source>
</evidence>
<dbReference type="EMBL" id="JAUSVU010000001">
    <property type="protein sequence ID" value="MDQ0531608.1"/>
    <property type="molecule type" value="Genomic_DNA"/>
</dbReference>
<gene>
    <name evidence="1" type="ORF">QO018_000440</name>
</gene>
<dbReference type="InterPro" id="IPR035959">
    <property type="entry name" value="RutC-like_sf"/>
</dbReference>
<dbReference type="CDD" id="cd00448">
    <property type="entry name" value="YjgF_YER057c_UK114_family"/>
    <property type="match status" value="1"/>
</dbReference>
<dbReference type="InterPro" id="IPR006175">
    <property type="entry name" value="YjgF/YER057c/UK114"/>
</dbReference>